<proteinExistence type="predicted"/>
<comment type="caution">
    <text evidence="1">The sequence shown here is derived from an EMBL/GenBank/DDBJ whole genome shotgun (WGS) entry which is preliminary data.</text>
</comment>
<evidence type="ECO:0000313" key="2">
    <source>
        <dbReference type="Proteomes" id="UP001596473"/>
    </source>
</evidence>
<reference evidence="2" key="1">
    <citation type="journal article" date="2019" name="Int. J. Syst. Evol. Microbiol.">
        <title>The Global Catalogue of Microorganisms (GCM) 10K type strain sequencing project: providing services to taxonomists for standard genome sequencing and annotation.</title>
        <authorList>
            <consortium name="The Broad Institute Genomics Platform"/>
            <consortium name="The Broad Institute Genome Sequencing Center for Infectious Disease"/>
            <person name="Wu L."/>
            <person name="Ma J."/>
        </authorList>
    </citation>
    <scope>NUCLEOTIDE SEQUENCE [LARGE SCALE GENOMIC DNA]</scope>
    <source>
        <strain evidence="2">CCUG 62945</strain>
    </source>
</reference>
<evidence type="ECO:0000313" key="1">
    <source>
        <dbReference type="EMBL" id="MFC7422045.1"/>
    </source>
</evidence>
<sequence length="73" mass="7890">METMHQLRDLLGGDSSQRGIVMRIDGDHIEVASTAGLRIVSSRIAIKIGDQVSIQQGVITQVAAKPAAETWYV</sequence>
<protein>
    <submittedName>
        <fullName evidence="1">Uncharacterized protein</fullName>
    </submittedName>
</protein>
<organism evidence="1 2">
    <name type="scientific">Iodobacter arcticus</name>
    <dbReference type="NCBI Taxonomy" id="590593"/>
    <lineage>
        <taxon>Bacteria</taxon>
        <taxon>Pseudomonadati</taxon>
        <taxon>Pseudomonadota</taxon>
        <taxon>Betaproteobacteria</taxon>
        <taxon>Neisseriales</taxon>
        <taxon>Chitinibacteraceae</taxon>
        <taxon>Iodobacter</taxon>
    </lineage>
</organism>
<dbReference type="RefSeq" id="WP_380189807.1">
    <property type="nucleotide sequence ID" value="NZ_JBHTBQ010000044.1"/>
</dbReference>
<keyword evidence="2" id="KW-1185">Reference proteome</keyword>
<accession>A0ABW2R414</accession>
<name>A0ABW2R414_9NEIS</name>
<dbReference type="EMBL" id="JBHTBQ010000044">
    <property type="protein sequence ID" value="MFC7422045.1"/>
    <property type="molecule type" value="Genomic_DNA"/>
</dbReference>
<dbReference type="Proteomes" id="UP001596473">
    <property type="component" value="Unassembled WGS sequence"/>
</dbReference>
<gene>
    <name evidence="1" type="ORF">ACFQNF_19485</name>
</gene>